<gene>
    <name evidence="1" type="ORF">Back11_51310</name>
</gene>
<reference evidence="1 2" key="1">
    <citation type="submission" date="2018-11" db="EMBL/GenBank/DDBJ databases">
        <title>Complete genome sequence of Paenibacillus baekrokdamisoli strain KCTC 33723.</title>
        <authorList>
            <person name="Kang S.W."/>
            <person name="Lee K.C."/>
            <person name="Kim K.K."/>
            <person name="Kim J.S."/>
            <person name="Kim D.S."/>
            <person name="Ko S.H."/>
            <person name="Yang S.H."/>
            <person name="Lee J.S."/>
        </authorList>
    </citation>
    <scope>NUCLEOTIDE SEQUENCE [LARGE SCALE GENOMIC DNA]</scope>
    <source>
        <strain evidence="1 2">KCTC 33723</strain>
    </source>
</reference>
<evidence type="ECO:0000313" key="2">
    <source>
        <dbReference type="Proteomes" id="UP000275368"/>
    </source>
</evidence>
<evidence type="ECO:0000313" key="1">
    <source>
        <dbReference type="EMBL" id="BBH23786.1"/>
    </source>
</evidence>
<accession>A0A3G9IYZ6</accession>
<dbReference type="EMBL" id="AP019308">
    <property type="protein sequence ID" value="BBH23786.1"/>
    <property type="molecule type" value="Genomic_DNA"/>
</dbReference>
<protein>
    <recommendedName>
        <fullName evidence="3">DUF4375 domain-containing protein</fullName>
    </recommendedName>
</protein>
<dbReference type="KEGG" id="pbk:Back11_51310"/>
<organism evidence="1 2">
    <name type="scientific">Paenibacillus baekrokdamisoli</name>
    <dbReference type="NCBI Taxonomy" id="1712516"/>
    <lineage>
        <taxon>Bacteria</taxon>
        <taxon>Bacillati</taxon>
        <taxon>Bacillota</taxon>
        <taxon>Bacilli</taxon>
        <taxon>Bacillales</taxon>
        <taxon>Paenibacillaceae</taxon>
        <taxon>Paenibacillus</taxon>
    </lineage>
</organism>
<name>A0A3G9IYZ6_9BACL</name>
<proteinExistence type="predicted"/>
<keyword evidence="2" id="KW-1185">Reference proteome</keyword>
<evidence type="ECO:0008006" key="3">
    <source>
        <dbReference type="Google" id="ProtNLM"/>
    </source>
</evidence>
<sequence>MLISMKRVEVDLLDDMSLQSACFGPLIQAYKEIRTRGDDEIKFYNELTNGQQALFMFRAFYEHARKSAEDLYWWSAYFMAQTGRWPSLKRGLSYFEDVVAVTLIEDIERFLKERNHPRSLENFDVTIQDLENDSELLSSFEIFYARYQAVTPITIKRIGQYIREHADEFLALL</sequence>
<dbReference type="RefSeq" id="WP_183530675.1">
    <property type="nucleotide sequence ID" value="NZ_JACHXC010000003.1"/>
</dbReference>
<dbReference type="AlphaFoldDB" id="A0A3G9IYZ6"/>
<dbReference type="Proteomes" id="UP000275368">
    <property type="component" value="Chromosome"/>
</dbReference>